<dbReference type="AlphaFoldDB" id="A0A8C0QII5"/>
<dbReference type="Ensembl" id="ENSCAFT00040013793.1">
    <property type="protein sequence ID" value="ENSCAFP00040011942.1"/>
    <property type="gene ID" value="ENSCAFG00040007423.1"/>
</dbReference>
<dbReference type="Pfam" id="PF14945">
    <property type="entry name" value="LLC1"/>
    <property type="match status" value="1"/>
</dbReference>
<feature type="compositionally biased region" description="Polar residues" evidence="1">
    <location>
        <begin position="13"/>
        <end position="27"/>
    </location>
</feature>
<sequence>MSHTLGSWPVPWTTVNTGRSSKHSGSSALPADFSHSEPGAWGAAGRTPAQAQPGASLSCVSLDLSTSLSFSVSLCLPITPVPMGSPPTPGLQKTSSAGYRLPSTRPPAVDSCTARGGPAVGRGRQAAQAPEAERWALGTNGVQRDQLWRELLEAERRGQQRWAQHWSFLKDYDPLGNKKEPVKLPEYVPLFSDTVPSSTNQVVGSRVGTPLGQTLIGMDFFFVDGVRKKKLEAELQPV</sequence>
<dbReference type="InterPro" id="IPR020339">
    <property type="entry name" value="C20orf85-like"/>
</dbReference>
<feature type="region of interest" description="Disordered" evidence="1">
    <location>
        <begin position="1"/>
        <end position="53"/>
    </location>
</feature>
<dbReference type="Proteomes" id="UP000694542">
    <property type="component" value="Chromosome 17"/>
</dbReference>
<dbReference type="PANTHER" id="PTHR31909:SF2">
    <property type="entry name" value="RIKEN CDNA 2410004P03 GENE"/>
    <property type="match status" value="1"/>
</dbReference>
<accession>A0A8C0QII5</accession>
<dbReference type="PANTHER" id="PTHR31909">
    <property type="entry name" value="CHROMOSOME 20 ORF85 FAMILY MEMBER"/>
    <property type="match status" value="1"/>
</dbReference>
<reference evidence="2" key="1">
    <citation type="submission" date="2018-10" db="EMBL/GenBank/DDBJ databases">
        <title>De novo assembly of a Great Dane genome.</title>
        <authorList>
            <person name="Kidd J.M."/>
            <person name="Pendleton A.L."/>
            <person name="Shen F."/>
            <person name="Emery S."/>
        </authorList>
    </citation>
    <scope>NUCLEOTIDE SEQUENCE [LARGE SCALE GENOMIC DNA]</scope>
    <source>
        <strain evidence="2">Great Dane</strain>
    </source>
</reference>
<organism evidence="2 3">
    <name type="scientific">Canis lupus familiaris</name>
    <name type="common">Dog</name>
    <name type="synonym">Canis familiaris</name>
    <dbReference type="NCBI Taxonomy" id="9615"/>
    <lineage>
        <taxon>Eukaryota</taxon>
        <taxon>Metazoa</taxon>
        <taxon>Chordata</taxon>
        <taxon>Craniata</taxon>
        <taxon>Vertebrata</taxon>
        <taxon>Euteleostomi</taxon>
        <taxon>Mammalia</taxon>
        <taxon>Eutheria</taxon>
        <taxon>Laurasiatheria</taxon>
        <taxon>Carnivora</taxon>
        <taxon>Caniformia</taxon>
        <taxon>Canidae</taxon>
        <taxon>Canis</taxon>
    </lineage>
</organism>
<protein>
    <submittedName>
        <fullName evidence="2">Uncharacterized protein</fullName>
    </submittedName>
</protein>
<evidence type="ECO:0000256" key="1">
    <source>
        <dbReference type="SAM" id="MobiDB-lite"/>
    </source>
</evidence>
<evidence type="ECO:0000313" key="2">
    <source>
        <dbReference type="Ensembl" id="ENSCAFP00040011942.1"/>
    </source>
</evidence>
<evidence type="ECO:0000313" key="3">
    <source>
        <dbReference type="Proteomes" id="UP000694542"/>
    </source>
</evidence>
<name>A0A8C0QII5_CANLF</name>
<reference evidence="2" key="2">
    <citation type="submission" date="2025-08" db="UniProtKB">
        <authorList>
            <consortium name="Ensembl"/>
        </authorList>
    </citation>
    <scope>IDENTIFICATION</scope>
</reference>
<proteinExistence type="predicted"/>
<feature type="region of interest" description="Disordered" evidence="1">
    <location>
        <begin position="88"/>
        <end position="122"/>
    </location>
</feature>